<sequence length="267" mass="29820">MFSQDLPPFRPRTPQFVQPPHPEWKYGTPVSATEEGKRWLEGIDEPDAFKEIDPATTAPRDLYNVMKSGVVPRPIAFVSTTSSDGVDNLAPFSFFNVATGAVAFSISEGERTKDTLANIKFERGFVVNLISEPWLVNAHAAAIPAPPGVSEWGFSGLTKMPSKVVKAPRVKESAFAMECEFLHQYEVHDPRTGKLFYTHVLGEVKYIHVRRAVLNEKGAVDVQKYKPVARMGDISYGTIGDVYRMPAPSWEEVEPLLPDELKKDRRS</sequence>
<dbReference type="GO" id="GO:0010181">
    <property type="term" value="F:FMN binding"/>
    <property type="evidence" value="ECO:0007669"/>
    <property type="project" value="InterPro"/>
</dbReference>
<dbReference type="InParanoid" id="D8PYS8"/>
<dbReference type="Pfam" id="PF01613">
    <property type="entry name" value="Flavin_Reduct"/>
    <property type="match status" value="1"/>
</dbReference>
<dbReference type="OMA" id="KSPNPNW"/>
<dbReference type="AlphaFoldDB" id="D8PYS8"/>
<evidence type="ECO:0000313" key="7">
    <source>
        <dbReference type="EMBL" id="EFI98747.1"/>
    </source>
</evidence>
<evidence type="ECO:0000256" key="1">
    <source>
        <dbReference type="ARBA" id="ARBA00001917"/>
    </source>
</evidence>
<dbReference type="InterPro" id="IPR012349">
    <property type="entry name" value="Split_barrel_FMN-bd"/>
</dbReference>
<name>D8PYS8_SCHCM</name>
<dbReference type="KEGG" id="scm:SCHCO_02614020"/>
<comment type="similarity">
    <text evidence="4">Belongs to the flavoredoxin family.</text>
</comment>
<evidence type="ECO:0000256" key="3">
    <source>
        <dbReference type="ARBA" id="ARBA00022643"/>
    </source>
</evidence>
<dbReference type="SMART" id="SM00903">
    <property type="entry name" value="Flavin_Reduct"/>
    <property type="match status" value="1"/>
</dbReference>
<organism evidence="8">
    <name type="scientific">Schizophyllum commune (strain H4-8 / FGSC 9210)</name>
    <name type="common">Split gill fungus</name>
    <dbReference type="NCBI Taxonomy" id="578458"/>
    <lineage>
        <taxon>Eukaryota</taxon>
        <taxon>Fungi</taxon>
        <taxon>Dikarya</taxon>
        <taxon>Basidiomycota</taxon>
        <taxon>Agaricomycotina</taxon>
        <taxon>Agaricomycetes</taxon>
        <taxon>Agaricomycetidae</taxon>
        <taxon>Agaricales</taxon>
        <taxon>Schizophyllaceae</taxon>
        <taxon>Schizophyllum</taxon>
    </lineage>
</organism>
<dbReference type="OrthoDB" id="298012at2759"/>
<dbReference type="eggNOG" id="ENOG502S86W">
    <property type="taxonomic scope" value="Eukaryota"/>
</dbReference>
<dbReference type="Gene3D" id="2.30.110.10">
    <property type="entry name" value="Electron Transport, Fmn-binding Protein, Chain A"/>
    <property type="match status" value="1"/>
</dbReference>
<keyword evidence="3" id="KW-0288">FMN</keyword>
<dbReference type="RefSeq" id="XP_003033650.1">
    <property type="nucleotide sequence ID" value="XM_003033604.1"/>
</dbReference>
<evidence type="ECO:0000256" key="4">
    <source>
        <dbReference type="ARBA" id="ARBA00038054"/>
    </source>
</evidence>
<feature type="region of interest" description="Disordered" evidence="5">
    <location>
        <begin position="1"/>
        <end position="29"/>
    </location>
</feature>
<proteinExistence type="inferred from homology"/>
<comment type="cofactor">
    <cofactor evidence="1">
        <name>FMN</name>
        <dbReference type="ChEBI" id="CHEBI:58210"/>
    </cofactor>
</comment>
<evidence type="ECO:0000259" key="6">
    <source>
        <dbReference type="SMART" id="SM00903"/>
    </source>
</evidence>
<evidence type="ECO:0000256" key="5">
    <source>
        <dbReference type="SAM" id="MobiDB-lite"/>
    </source>
</evidence>
<dbReference type="GeneID" id="9585260"/>
<feature type="non-terminal residue" evidence="7">
    <location>
        <position position="267"/>
    </location>
</feature>
<dbReference type="PANTHER" id="PTHR33798">
    <property type="entry name" value="FLAVOPROTEIN OXYGENASE"/>
    <property type="match status" value="1"/>
</dbReference>
<keyword evidence="8" id="KW-1185">Reference proteome</keyword>
<reference evidence="7 8" key="1">
    <citation type="journal article" date="2010" name="Nat. Biotechnol.">
        <title>Genome sequence of the model mushroom Schizophyllum commune.</title>
        <authorList>
            <person name="Ohm R.A."/>
            <person name="de Jong J.F."/>
            <person name="Lugones L.G."/>
            <person name="Aerts A."/>
            <person name="Kothe E."/>
            <person name="Stajich J.E."/>
            <person name="de Vries R.P."/>
            <person name="Record E."/>
            <person name="Levasseur A."/>
            <person name="Baker S.E."/>
            <person name="Bartholomew K.A."/>
            <person name="Coutinho P.M."/>
            <person name="Erdmann S."/>
            <person name="Fowler T.J."/>
            <person name="Gathman A.C."/>
            <person name="Lombard V."/>
            <person name="Henrissat B."/>
            <person name="Knabe N."/>
            <person name="Kuees U."/>
            <person name="Lilly W.W."/>
            <person name="Lindquist E."/>
            <person name="Lucas S."/>
            <person name="Magnuson J.K."/>
            <person name="Piumi F."/>
            <person name="Raudaskoski M."/>
            <person name="Salamov A."/>
            <person name="Schmutz J."/>
            <person name="Schwarze F.W.M.R."/>
            <person name="vanKuyk P.A."/>
            <person name="Horton J.S."/>
            <person name="Grigoriev I.V."/>
            <person name="Woesten H.A.B."/>
        </authorList>
    </citation>
    <scope>NUCLEOTIDE SEQUENCE [LARGE SCALE GENOMIC DNA]</scope>
    <source>
        <strain evidence="8">H4-8 / FGSC 9210</strain>
    </source>
</reference>
<dbReference type="HOGENOM" id="CLU_059021_3_0_1"/>
<keyword evidence="2" id="KW-0285">Flavoprotein</keyword>
<feature type="domain" description="Flavin reductase like" evidence="6">
    <location>
        <begin position="68"/>
        <end position="221"/>
    </location>
</feature>
<dbReference type="Proteomes" id="UP000007431">
    <property type="component" value="Unassembled WGS sequence"/>
</dbReference>
<dbReference type="EMBL" id="GL377304">
    <property type="protein sequence ID" value="EFI98747.1"/>
    <property type="molecule type" value="Genomic_DNA"/>
</dbReference>
<accession>D8PYS8</accession>
<dbReference type="PANTHER" id="PTHR33798:SF5">
    <property type="entry name" value="FLAVIN REDUCTASE LIKE DOMAIN-CONTAINING PROTEIN"/>
    <property type="match status" value="1"/>
</dbReference>
<protein>
    <recommendedName>
        <fullName evidence="6">Flavin reductase like domain-containing protein</fullName>
    </recommendedName>
</protein>
<evidence type="ECO:0000256" key="2">
    <source>
        <dbReference type="ARBA" id="ARBA00022630"/>
    </source>
</evidence>
<dbReference type="InterPro" id="IPR002563">
    <property type="entry name" value="Flavin_Rdtase-like_dom"/>
</dbReference>
<evidence type="ECO:0000313" key="8">
    <source>
        <dbReference type="Proteomes" id="UP000007431"/>
    </source>
</evidence>
<gene>
    <name evidence="7" type="ORF">SCHCODRAFT_106491</name>
</gene>
<dbReference type="VEuPathDB" id="FungiDB:SCHCODRAFT_02614020"/>
<dbReference type="SUPFAM" id="SSF50475">
    <property type="entry name" value="FMN-binding split barrel"/>
    <property type="match status" value="1"/>
</dbReference>